<gene>
    <name evidence="2" type="ORF">A4X03_0g4597</name>
</gene>
<feature type="region of interest" description="Disordered" evidence="1">
    <location>
        <begin position="2258"/>
        <end position="2277"/>
    </location>
</feature>
<feature type="region of interest" description="Disordered" evidence="1">
    <location>
        <begin position="1927"/>
        <end position="1948"/>
    </location>
</feature>
<feature type="compositionally biased region" description="Acidic residues" evidence="1">
    <location>
        <begin position="1155"/>
        <end position="1165"/>
    </location>
</feature>
<feature type="compositionally biased region" description="Low complexity" evidence="1">
    <location>
        <begin position="1201"/>
        <end position="1211"/>
    </location>
</feature>
<feature type="compositionally biased region" description="Gly residues" evidence="1">
    <location>
        <begin position="2090"/>
        <end position="2099"/>
    </location>
</feature>
<feature type="compositionally biased region" description="Basic and acidic residues" evidence="1">
    <location>
        <begin position="336"/>
        <end position="362"/>
    </location>
</feature>
<feature type="compositionally biased region" description="Low complexity" evidence="1">
    <location>
        <begin position="199"/>
        <end position="212"/>
    </location>
</feature>
<feature type="region of interest" description="Disordered" evidence="1">
    <location>
        <begin position="1117"/>
        <end position="1259"/>
    </location>
</feature>
<feature type="region of interest" description="Disordered" evidence="1">
    <location>
        <begin position="1964"/>
        <end position="2007"/>
    </location>
</feature>
<feature type="compositionally biased region" description="Gly residues" evidence="1">
    <location>
        <begin position="551"/>
        <end position="561"/>
    </location>
</feature>
<feature type="compositionally biased region" description="Polar residues" evidence="1">
    <location>
        <begin position="157"/>
        <end position="167"/>
    </location>
</feature>
<feature type="region of interest" description="Disordered" evidence="1">
    <location>
        <begin position="109"/>
        <end position="167"/>
    </location>
</feature>
<name>A0A8T8TAM3_9BASI</name>
<feature type="compositionally biased region" description="Polar residues" evidence="1">
    <location>
        <begin position="904"/>
        <end position="945"/>
    </location>
</feature>
<feature type="compositionally biased region" description="Low complexity" evidence="1">
    <location>
        <begin position="2202"/>
        <end position="2219"/>
    </location>
</feature>
<feature type="compositionally biased region" description="Polar residues" evidence="1">
    <location>
        <begin position="566"/>
        <end position="578"/>
    </location>
</feature>
<dbReference type="Proteomes" id="UP000077671">
    <property type="component" value="Unassembled WGS sequence"/>
</dbReference>
<feature type="compositionally biased region" description="Polar residues" evidence="1">
    <location>
        <begin position="1245"/>
        <end position="1258"/>
    </location>
</feature>
<feature type="compositionally biased region" description="Polar residues" evidence="1">
    <location>
        <begin position="628"/>
        <end position="637"/>
    </location>
</feature>
<feature type="region of interest" description="Disordered" evidence="1">
    <location>
        <begin position="860"/>
        <end position="1061"/>
    </location>
</feature>
<feature type="compositionally biased region" description="Low complexity" evidence="1">
    <location>
        <begin position="446"/>
        <end position="465"/>
    </location>
</feature>
<comment type="caution">
    <text evidence="2">The sequence shown here is derived from an EMBL/GenBank/DDBJ whole genome shotgun (WGS) entry which is preliminary data.</text>
</comment>
<feature type="compositionally biased region" description="Basic and acidic residues" evidence="1">
    <location>
        <begin position="1166"/>
        <end position="1177"/>
    </location>
</feature>
<feature type="compositionally biased region" description="Polar residues" evidence="1">
    <location>
        <begin position="1968"/>
        <end position="1981"/>
    </location>
</feature>
<feature type="compositionally biased region" description="Basic residues" evidence="1">
    <location>
        <begin position="717"/>
        <end position="729"/>
    </location>
</feature>
<organism evidence="2 3">
    <name type="scientific">Tilletia caries</name>
    <name type="common">wheat bunt fungus</name>
    <dbReference type="NCBI Taxonomy" id="13290"/>
    <lineage>
        <taxon>Eukaryota</taxon>
        <taxon>Fungi</taxon>
        <taxon>Dikarya</taxon>
        <taxon>Basidiomycota</taxon>
        <taxon>Ustilaginomycotina</taxon>
        <taxon>Exobasidiomycetes</taxon>
        <taxon>Tilletiales</taxon>
        <taxon>Tilletiaceae</taxon>
        <taxon>Tilletia</taxon>
    </lineage>
</organism>
<feature type="region of interest" description="Disordered" evidence="1">
    <location>
        <begin position="2145"/>
        <end position="2178"/>
    </location>
</feature>
<feature type="non-terminal residue" evidence="2">
    <location>
        <position position="2320"/>
    </location>
</feature>
<feature type="compositionally biased region" description="Basic and acidic residues" evidence="1">
    <location>
        <begin position="1467"/>
        <end position="1479"/>
    </location>
</feature>
<reference evidence="2" key="2">
    <citation type="journal article" date="2019" name="IMA Fungus">
        <title>Genome sequencing and comparison of five Tilletia species to identify candidate genes for the detection of regulated species infecting wheat.</title>
        <authorList>
            <person name="Nguyen H.D.T."/>
            <person name="Sultana T."/>
            <person name="Kesanakurti P."/>
            <person name="Hambleton S."/>
        </authorList>
    </citation>
    <scope>NUCLEOTIDE SEQUENCE</scope>
    <source>
        <strain evidence="2">DAOMC 238032</strain>
    </source>
</reference>
<feature type="region of interest" description="Disordered" evidence="1">
    <location>
        <begin position="1456"/>
        <end position="1503"/>
    </location>
</feature>
<feature type="region of interest" description="Disordered" evidence="1">
    <location>
        <begin position="1789"/>
        <end position="1834"/>
    </location>
</feature>
<feature type="compositionally biased region" description="Basic and acidic residues" evidence="1">
    <location>
        <begin position="481"/>
        <end position="502"/>
    </location>
</feature>
<feature type="region of interest" description="Disordered" evidence="1">
    <location>
        <begin position="2055"/>
        <end position="2074"/>
    </location>
</feature>
<protein>
    <submittedName>
        <fullName evidence="2">Uncharacterized protein</fullName>
    </submittedName>
</protein>
<feature type="compositionally biased region" description="Polar residues" evidence="1">
    <location>
        <begin position="1329"/>
        <end position="1338"/>
    </location>
</feature>
<feature type="region of interest" description="Disordered" evidence="1">
    <location>
        <begin position="291"/>
        <end position="422"/>
    </location>
</feature>
<feature type="region of interest" description="Disordered" evidence="1">
    <location>
        <begin position="440"/>
        <end position="508"/>
    </location>
</feature>
<feature type="compositionally biased region" description="Low complexity" evidence="1">
    <location>
        <begin position="1046"/>
        <end position="1061"/>
    </location>
</feature>
<dbReference type="EMBL" id="LWDD02000639">
    <property type="protein sequence ID" value="KAE8257670.1"/>
    <property type="molecule type" value="Genomic_DNA"/>
</dbReference>
<feature type="region of interest" description="Disordered" evidence="1">
    <location>
        <begin position="199"/>
        <end position="262"/>
    </location>
</feature>
<accession>A0A8T8TAM3</accession>
<feature type="compositionally biased region" description="Low complexity" evidence="1">
    <location>
        <begin position="687"/>
        <end position="700"/>
    </location>
</feature>
<feature type="region of interest" description="Disordered" evidence="1">
    <location>
        <begin position="2021"/>
        <end position="2049"/>
    </location>
</feature>
<feature type="compositionally biased region" description="Basic and acidic residues" evidence="1">
    <location>
        <begin position="1491"/>
        <end position="1503"/>
    </location>
</feature>
<feature type="region of interest" description="Disordered" evidence="1">
    <location>
        <begin position="1551"/>
        <end position="1603"/>
    </location>
</feature>
<feature type="compositionally biased region" description="Polar residues" evidence="1">
    <location>
        <begin position="240"/>
        <end position="258"/>
    </location>
</feature>
<feature type="compositionally biased region" description="Low complexity" evidence="1">
    <location>
        <begin position="1739"/>
        <end position="1748"/>
    </location>
</feature>
<feature type="region of interest" description="Disordered" evidence="1">
    <location>
        <begin position="1678"/>
        <end position="1763"/>
    </location>
</feature>
<feature type="compositionally biased region" description="Basic and acidic residues" evidence="1">
    <location>
        <begin position="1797"/>
        <end position="1814"/>
    </location>
</feature>
<evidence type="ECO:0000313" key="3">
    <source>
        <dbReference type="Proteomes" id="UP000077671"/>
    </source>
</evidence>
<feature type="compositionally biased region" description="Low complexity" evidence="1">
    <location>
        <begin position="656"/>
        <end position="670"/>
    </location>
</feature>
<proteinExistence type="predicted"/>
<feature type="compositionally biased region" description="Basic and acidic residues" evidence="1">
    <location>
        <begin position="890"/>
        <end position="901"/>
    </location>
</feature>
<feature type="compositionally biased region" description="Low complexity" evidence="1">
    <location>
        <begin position="2160"/>
        <end position="2178"/>
    </location>
</feature>
<feature type="compositionally biased region" description="Polar residues" evidence="1">
    <location>
        <begin position="217"/>
        <end position="232"/>
    </location>
</feature>
<feature type="region of interest" description="Disordered" evidence="1">
    <location>
        <begin position="2083"/>
        <end position="2104"/>
    </location>
</feature>
<feature type="region of interest" description="Disordered" evidence="1">
    <location>
        <begin position="525"/>
        <end position="791"/>
    </location>
</feature>
<feature type="region of interest" description="Disordered" evidence="1">
    <location>
        <begin position="1289"/>
        <end position="1440"/>
    </location>
</feature>
<sequence length="2320" mass="245886">VRSSLASRQHQHHRFTPSAGQVLSSLVTSCILPLKSSSPRDEWGICMNTDRSAVSASESASAPDPLRTSFTSLYTSSSTSLSMFAASSPATSEPSGSAARRAAAAVALAQPSGSNLADRKQSVDTPSLSDDHDVDDDDDDSRWFHGTVADDLGAPETTMTHKTNGSTQVVTPDMSLISHSSQTTLQLYSSAAYHDAMMSMSSPSHSPTQSFPEATATPIQNNSLPTTASNALQRHLSGPATPQTPRTQQAYASGSSPRSYEPLDSFDAVVQAGDPNHPDHQIWRRRFGTIGTSTRHNDGSAHDSSTSPGNGSGSGRRRELPFVPSSPGAHTADYFFQRENERERERERERVERRERERERVASQRSSSYGGTAAVLASAGSASPAITEAKLAGDRSSWTFPTPTPGTAVGMGASTSSNPPATPRVVASLVAEYEEVAKRIDEEASRSLSRRASMSSLGGRRSSFSQNVHVHGGSGDATRSSSERERDPVYHSVFLDDPRHPESFQAQQLSGALMDPVLLHGALENVGTITAGESARKERRSKRGGEAGIERSGGAGVGSGSGRPLSATSVSAGATRQNSGRTSKRASRRTSANPLRASATSVGHGRPMYGPSPVPPPRVASSSLASGLINSAPQSGFPSGGANPGFVPGTVAELNAAAQAAQSHAGPSSARPTSALSRSTSGVVGSPAAASPTAELAAVPPTSPDSSMQKESSLNRRSGRSRRKGSKRSSRSDVGHATGSTSRLHSLNLPPMPEILPPRGSSMLNLVDTSPNLNSSPPTLPIVQPRSPNRPNAIGRRSLEAKGSPLSFGEIVESPPSPREDPAEHATSAILQRRGVQKSWEPLVISPREKDQALDISQAESATFGPSPRLVAGPGPPATTVDEEQEEIKEEIGTDDNDHRQTHGRWNTSQHGGETLVNSTSNNYYHHQRSLSRVSNDSAQSNWTGHSEPLIIKQRARRGTFGSQRGSGLLPQTAVVPANSSGDMPHATRPPSSAGRPSMSSMRSSAWPYGGEGELLPSAASHGHGSRMMPAQGTPNGAVGSTARGSLSSQSPHSSAALSPEHNLIRLSYGSSPLSSSSRNRDSMFTARSSMSATNGHGLELDGISAQSHEVNSSLGEDYRLGKRGSSVPSVWIGPARAGDETEEGEEFFDARSDEGDEGDDDSGEEQARRLQRRQSEHSQITQQRGRMSAHRDRINKRSSVRSSVLSHPSSFQNGHESPGSSPAKSAGTENHGSDSAAAGHGSVVTLQNGNMPATAKTSDGLLLPPVLVSAPHADPAISAADATECLASSADAPPTPLNTTRRFVASQPKRRSRTNMLAKDAFDEDAETSSNESNDAANSYVRRSSLRPEGRRSKHEHGSRHGDGAAAQLEVGDEDPTVRQGDVPAQVVAVEAEEKTQEQEEDEPLADMSIRDDEERGFTPTPSLSAFADESLPQFPMKSLREREEIARAKTLRRLEKVEGAAARRRQAEAEARAREASRSISRGASPVERSPDLRDPIQVRFDEERMEKTVTEVRAGVAAPNDFYAERAGSLENDQIYAITSVSDAAIATPDRFSQRSPASPTSPPTPTGRKSLDSKIARRLGQGEFWQRSPESNTGKRGSRAVEFAEVNTVDDFNTASLGRKKGLAALFGRSRRKSVAAADSAPFNALNADAMPMPHPSSIVGARRPSEPVMRITKMSSPVSPEPGPVPSQSVPARISSPVSPAQQHGLGVTYPEESRPATPADGRSTPSGGRWRTRMSSISSMRSPYLGRKSESAVPPVPSLYSPDNGADEEWRRALLVDAVGLSLGLPPSNRVRSESRSGYRSGGDDRPDTPSMYRRPVTPLPMNNADPQETIKKSLSTPLLSDDLVDDGDESNKIDRLMMDLDNGLLIDAVHREGGRNGSEDGKPTVPQVSVIERSVSAARRIRGGGSNSPYLRSPKILQVSDSSGDTQSVGSEMLQPRMPSNFAGPRVYSTIMEDVPHSSRNETAWRNQSSSEATDNLIADGPGSYLSPSEGGHDDSAINHSDLNMSRLRSGSHASLYGNGASDAEGPDDGIDPSLGPAYEPLGRVSKSVDHHQMSRRNGAASSANGEHDWVGTVSVQGHHSRGSGGRAGGAHGRPSGMLSNLKARFRNRRQTDASPLGIGNMRLDNSQGVVHMATGLPGEHARSMPSSAYSTSQSHAASFQGHASQQSFQAAQDATNRLLAVERDLSFTPSLTHSALPPESPSAASLPTSLSMRGSDVPIESFRQVNERRTPHLITPSLTAWSVDSKVAENVASPAGGGPTSPGGNSRRTSTSELMAFDQMLRGYSAANNVLVRQIAARASSSNNHGSPMVSS</sequence>
<feature type="compositionally biased region" description="Polar residues" evidence="1">
    <location>
        <begin position="1212"/>
        <end position="1231"/>
    </location>
</feature>
<evidence type="ECO:0000313" key="2">
    <source>
        <dbReference type="EMBL" id="KAE8257670.1"/>
    </source>
</evidence>
<evidence type="ECO:0000256" key="1">
    <source>
        <dbReference type="SAM" id="MobiDB-lite"/>
    </source>
</evidence>
<feature type="region of interest" description="Disordered" evidence="1">
    <location>
        <begin position="2198"/>
        <end position="2220"/>
    </location>
</feature>
<feature type="compositionally biased region" description="Polar residues" evidence="1">
    <location>
        <begin position="671"/>
        <end position="683"/>
    </location>
</feature>
<reference evidence="2" key="1">
    <citation type="submission" date="2016-04" db="EMBL/GenBank/DDBJ databases">
        <authorList>
            <person name="Nguyen H.D."/>
            <person name="Kesanakurti P."/>
            <person name="Cullis J."/>
            <person name="Levesque C.A."/>
            <person name="Hambleton S."/>
        </authorList>
    </citation>
    <scope>NUCLEOTIDE SEQUENCE</scope>
    <source>
        <strain evidence="2">DAOMC 238032</strain>
    </source>
</reference>
<feature type="compositionally biased region" description="Polar residues" evidence="1">
    <location>
        <begin position="1927"/>
        <end position="1937"/>
    </location>
</feature>